<name>A0A366DNC7_9NOCA</name>
<dbReference type="InterPro" id="IPR010982">
    <property type="entry name" value="Lambda_DNA-bd_dom_sf"/>
</dbReference>
<feature type="domain" description="HTH cro/C1-type" evidence="1">
    <location>
        <begin position="19"/>
        <end position="73"/>
    </location>
</feature>
<dbReference type="Gene3D" id="1.10.260.40">
    <property type="entry name" value="lambda repressor-like DNA-binding domains"/>
    <property type="match status" value="1"/>
</dbReference>
<evidence type="ECO:0000313" key="3">
    <source>
        <dbReference type="Proteomes" id="UP000252586"/>
    </source>
</evidence>
<dbReference type="RefSeq" id="WP_067502972.1">
    <property type="nucleotide sequence ID" value="NZ_JADLPW010000003.1"/>
</dbReference>
<evidence type="ECO:0000259" key="1">
    <source>
        <dbReference type="PROSITE" id="PS50943"/>
    </source>
</evidence>
<proteinExistence type="predicted"/>
<dbReference type="SUPFAM" id="SSF47413">
    <property type="entry name" value="lambda repressor-like DNA-binding domains"/>
    <property type="match status" value="1"/>
</dbReference>
<reference evidence="2 3" key="1">
    <citation type="submission" date="2018-06" db="EMBL/GenBank/DDBJ databases">
        <title>Genomic Encyclopedia of Type Strains, Phase IV (KMG-IV): sequencing the most valuable type-strain genomes for metagenomic binning, comparative biology and taxonomic classification.</title>
        <authorList>
            <person name="Goeker M."/>
        </authorList>
    </citation>
    <scope>NUCLEOTIDE SEQUENCE [LARGE SCALE GENOMIC DNA]</scope>
    <source>
        <strain evidence="2 3">DSM 44599</strain>
    </source>
</reference>
<dbReference type="EMBL" id="QNRE01000004">
    <property type="protein sequence ID" value="RBO91590.1"/>
    <property type="molecule type" value="Genomic_DNA"/>
</dbReference>
<dbReference type="SMART" id="SM00530">
    <property type="entry name" value="HTH_XRE"/>
    <property type="match status" value="1"/>
</dbReference>
<dbReference type="STRING" id="1210090.GCA_001613185_00646"/>
<evidence type="ECO:0000313" key="2">
    <source>
        <dbReference type="EMBL" id="RBO91590.1"/>
    </source>
</evidence>
<dbReference type="InterPro" id="IPR001387">
    <property type="entry name" value="Cro/C1-type_HTH"/>
</dbReference>
<dbReference type="InterPro" id="IPR043917">
    <property type="entry name" value="DUF5753"/>
</dbReference>
<dbReference type="PROSITE" id="PS50943">
    <property type="entry name" value="HTH_CROC1"/>
    <property type="match status" value="1"/>
</dbReference>
<dbReference type="Proteomes" id="UP000252586">
    <property type="component" value="Unassembled WGS sequence"/>
</dbReference>
<dbReference type="GO" id="GO:0003677">
    <property type="term" value="F:DNA binding"/>
    <property type="evidence" value="ECO:0007669"/>
    <property type="project" value="InterPro"/>
</dbReference>
<dbReference type="CDD" id="cd00093">
    <property type="entry name" value="HTH_XRE"/>
    <property type="match status" value="1"/>
</dbReference>
<organism evidence="2 3">
    <name type="scientific">Nocardia puris</name>
    <dbReference type="NCBI Taxonomy" id="208602"/>
    <lineage>
        <taxon>Bacteria</taxon>
        <taxon>Bacillati</taxon>
        <taxon>Actinomycetota</taxon>
        <taxon>Actinomycetes</taxon>
        <taxon>Mycobacteriales</taxon>
        <taxon>Nocardiaceae</taxon>
        <taxon>Nocardia</taxon>
    </lineage>
</organism>
<keyword evidence="3" id="KW-1185">Reference proteome</keyword>
<dbReference type="Pfam" id="PF19054">
    <property type="entry name" value="DUF5753"/>
    <property type="match status" value="1"/>
</dbReference>
<dbReference type="Pfam" id="PF13560">
    <property type="entry name" value="HTH_31"/>
    <property type="match status" value="1"/>
</dbReference>
<gene>
    <name evidence="2" type="ORF">DFR74_104294</name>
</gene>
<sequence>MSANSASSTLPRRQLGRYLRDWRTQAGLTIAEAARLMEWGATTLQRLEKGQADRIRTVDVRALCRLYGIPDELRDALVGLAQQVATQGWWHAHGNPIPESFDVYTGLEAAAREVHLYHGEIVPSLLQTPDYTRALLRLRHPGDTDDAVEQRVQARVQRQALILRKVQPATLDAVLHESALRHLVIGPKAMAAQLRQLADWSTRPTVALRVLPHSAGVPLGHPPGSYTMLDFGTDGRGRQLDPPIVYVPALTGDLYLESADDIHRYHLAHERLRAAALEPQQSRLLLRQLAKECAA</sequence>
<protein>
    <submittedName>
        <fullName evidence="2">Helix-turn-helix protein</fullName>
    </submittedName>
</protein>
<comment type="caution">
    <text evidence="2">The sequence shown here is derived from an EMBL/GenBank/DDBJ whole genome shotgun (WGS) entry which is preliminary data.</text>
</comment>
<dbReference type="AlphaFoldDB" id="A0A366DNC7"/>
<accession>A0A366DNC7</accession>